<keyword evidence="1" id="KW-0255">Endonuclease</keyword>
<keyword evidence="1" id="KW-0378">Hydrolase</keyword>
<gene>
    <name evidence="1" type="ORF">GCM10023318_42940</name>
</gene>
<evidence type="ECO:0000313" key="2">
    <source>
        <dbReference type="Proteomes" id="UP001500603"/>
    </source>
</evidence>
<sequence length="210" mass="23099">MTNKDTATRLLDKAGKTFALDAGITLADKPAPLYRLLVLSTLLSTRVRAEIAVDAARELSRAGMRTPKAMAEASWQARVDALGRAHYRRYDEQTATALGKGAEQLLERYGGDLRRLRDESSSREQLRRALAEFPRLGPVGADIFLREVQQVWPEYRPALDKKVLQGAEKLGLPQNANRLARLVDDDELARLAAALVRVALRPSLAAGVAS</sequence>
<keyword evidence="2" id="KW-1185">Reference proteome</keyword>
<dbReference type="GO" id="GO:0004519">
    <property type="term" value="F:endonuclease activity"/>
    <property type="evidence" value="ECO:0007669"/>
    <property type="project" value="UniProtKB-KW"/>
</dbReference>
<name>A0ABP9KN57_9NOCA</name>
<accession>A0ABP9KN57</accession>
<comment type="caution">
    <text evidence="1">The sequence shown here is derived from an EMBL/GenBank/DDBJ whole genome shotgun (WGS) entry which is preliminary data.</text>
</comment>
<keyword evidence="1" id="KW-0540">Nuclease</keyword>
<dbReference type="InterPro" id="IPR023170">
    <property type="entry name" value="HhH_base_excis_C"/>
</dbReference>
<dbReference type="Proteomes" id="UP001500603">
    <property type="component" value="Unassembled WGS sequence"/>
</dbReference>
<dbReference type="EMBL" id="BAABJM010000004">
    <property type="protein sequence ID" value="GAA5060927.1"/>
    <property type="molecule type" value="Genomic_DNA"/>
</dbReference>
<dbReference type="SUPFAM" id="SSF48150">
    <property type="entry name" value="DNA-glycosylase"/>
    <property type="match status" value="1"/>
</dbReference>
<dbReference type="Gene3D" id="1.10.1670.10">
    <property type="entry name" value="Helix-hairpin-Helix base-excision DNA repair enzymes (C-terminal)"/>
    <property type="match status" value="1"/>
</dbReference>
<dbReference type="RefSeq" id="WP_345497365.1">
    <property type="nucleotide sequence ID" value="NZ_BAABJM010000004.1"/>
</dbReference>
<proteinExistence type="predicted"/>
<dbReference type="InterPro" id="IPR011257">
    <property type="entry name" value="DNA_glycosylase"/>
</dbReference>
<protein>
    <submittedName>
        <fullName evidence="1">Endonuclease</fullName>
    </submittedName>
</protein>
<reference evidence="2" key="1">
    <citation type="journal article" date="2019" name="Int. J. Syst. Evol. Microbiol.">
        <title>The Global Catalogue of Microorganisms (GCM) 10K type strain sequencing project: providing services to taxonomists for standard genome sequencing and annotation.</title>
        <authorList>
            <consortium name="The Broad Institute Genomics Platform"/>
            <consortium name="The Broad Institute Genome Sequencing Center for Infectious Disease"/>
            <person name="Wu L."/>
            <person name="Ma J."/>
        </authorList>
    </citation>
    <scope>NUCLEOTIDE SEQUENCE [LARGE SCALE GENOMIC DNA]</scope>
    <source>
        <strain evidence="2">JCM 18298</strain>
    </source>
</reference>
<evidence type="ECO:0000313" key="1">
    <source>
        <dbReference type="EMBL" id="GAA5060927.1"/>
    </source>
</evidence>
<dbReference type="Gene3D" id="1.10.340.30">
    <property type="entry name" value="Hypothetical protein, domain 2"/>
    <property type="match status" value="1"/>
</dbReference>
<organism evidence="1 2">
    <name type="scientific">Nocardia callitridis</name>
    <dbReference type="NCBI Taxonomy" id="648753"/>
    <lineage>
        <taxon>Bacteria</taxon>
        <taxon>Bacillati</taxon>
        <taxon>Actinomycetota</taxon>
        <taxon>Actinomycetes</taxon>
        <taxon>Mycobacteriales</taxon>
        <taxon>Nocardiaceae</taxon>
        <taxon>Nocardia</taxon>
    </lineage>
</organism>